<dbReference type="InterPro" id="IPR041698">
    <property type="entry name" value="Methyltransf_25"/>
</dbReference>
<dbReference type="InterPro" id="IPR029063">
    <property type="entry name" value="SAM-dependent_MTases_sf"/>
</dbReference>
<evidence type="ECO:0000259" key="3">
    <source>
        <dbReference type="Pfam" id="PF13649"/>
    </source>
</evidence>
<organism evidence="4 5">
    <name type="scientific">Streptomyces bohaiensis</name>
    <dbReference type="NCBI Taxonomy" id="1431344"/>
    <lineage>
        <taxon>Bacteria</taxon>
        <taxon>Bacillati</taxon>
        <taxon>Actinomycetota</taxon>
        <taxon>Actinomycetes</taxon>
        <taxon>Kitasatosporales</taxon>
        <taxon>Streptomycetaceae</taxon>
        <taxon>Streptomyces</taxon>
    </lineage>
</organism>
<dbReference type="Gene3D" id="3.40.50.150">
    <property type="entry name" value="Vaccinia Virus protein VP39"/>
    <property type="match status" value="1"/>
</dbReference>
<reference evidence="4 5" key="1">
    <citation type="submission" date="2020-03" db="EMBL/GenBank/DDBJ databases">
        <title>Draft genome of Streptomyces sp. ventii, isolated from the Axial Seamount in the Pacific Ocean, and resequencing of the two type strains Streptomyces lonarensis strain NCL 716 and Streptomyces bohaiensis strain 11A07.</title>
        <authorList>
            <person name="Loughran R.M."/>
            <person name="Pfannmuller K.M."/>
            <person name="Wasson B.J."/>
            <person name="Deadmond M.C."/>
            <person name="Paddock B.E."/>
            <person name="Koyack M.J."/>
            <person name="Gallegos D.A."/>
            <person name="Mitchell E.A."/>
            <person name="Ushijima B."/>
            <person name="Saw J.H."/>
            <person name="Mcphail K.L."/>
            <person name="Videau P."/>
        </authorList>
    </citation>
    <scope>NUCLEOTIDE SEQUENCE [LARGE SCALE GENOMIC DNA]</scope>
    <source>
        <strain evidence="4 5">11A07</strain>
    </source>
</reference>
<dbReference type="Proteomes" id="UP000727056">
    <property type="component" value="Unassembled WGS sequence"/>
</dbReference>
<dbReference type="Pfam" id="PF13649">
    <property type="entry name" value="Methyltransf_25"/>
    <property type="match status" value="1"/>
</dbReference>
<dbReference type="SUPFAM" id="SSF53335">
    <property type="entry name" value="S-adenosyl-L-methionine-dependent methyltransferases"/>
    <property type="match status" value="1"/>
</dbReference>
<gene>
    <name evidence="4" type="ORF">HCN52_03585</name>
</gene>
<name>A0ABX1C9X3_9ACTN</name>
<dbReference type="PANTHER" id="PTHR43861">
    <property type="entry name" value="TRANS-ACONITATE 2-METHYLTRANSFERASE-RELATED"/>
    <property type="match status" value="1"/>
</dbReference>
<accession>A0ABX1C9X3</accession>
<keyword evidence="2" id="KW-0808">Transferase</keyword>
<keyword evidence="5" id="KW-1185">Reference proteome</keyword>
<feature type="domain" description="Methyltransferase" evidence="3">
    <location>
        <begin position="53"/>
        <end position="142"/>
    </location>
</feature>
<evidence type="ECO:0000256" key="1">
    <source>
        <dbReference type="ARBA" id="ARBA00022603"/>
    </source>
</evidence>
<evidence type="ECO:0000313" key="5">
    <source>
        <dbReference type="Proteomes" id="UP000727056"/>
    </source>
</evidence>
<protein>
    <submittedName>
        <fullName evidence="4">Class I SAM-dependent methyltransferase</fullName>
    </submittedName>
</protein>
<dbReference type="GO" id="GO:0032259">
    <property type="term" value="P:methylation"/>
    <property type="evidence" value="ECO:0007669"/>
    <property type="project" value="UniProtKB-KW"/>
</dbReference>
<dbReference type="CDD" id="cd02440">
    <property type="entry name" value="AdoMet_MTases"/>
    <property type="match status" value="1"/>
</dbReference>
<dbReference type="GO" id="GO:0008168">
    <property type="term" value="F:methyltransferase activity"/>
    <property type="evidence" value="ECO:0007669"/>
    <property type="project" value="UniProtKB-KW"/>
</dbReference>
<sequence>MHGGAPTVPTAYSEEHARIYDFVHGARGRDWRSEADRFTELIRDRAPGADSLLDVACGTGAHLERFQEHFTTVAGVELSPAMREIARARLTAPVHAGDMRTFDLGTRFDAVLCLCFSMGYMRSTDELRLAAERLVAHLAPGGVLVAEPWWFPDRFLDGFVSAALAQDDHLAVSRISHSAREGLVTRMTVRYTVADSGGIRDFTEYETYTLFTEEEYRRAFREAGCEVTHVPGGPNGRGLFVGRRA</sequence>
<dbReference type="EMBL" id="JAAVJC010000014">
    <property type="protein sequence ID" value="NJQ14047.1"/>
    <property type="molecule type" value="Genomic_DNA"/>
</dbReference>
<proteinExistence type="predicted"/>
<keyword evidence="1 4" id="KW-0489">Methyltransferase</keyword>
<dbReference type="Gene3D" id="2.20.130.10">
    <property type="entry name" value="CAC2371-like domains"/>
    <property type="match status" value="1"/>
</dbReference>
<dbReference type="RefSeq" id="WP_168086877.1">
    <property type="nucleotide sequence ID" value="NZ_BHZH01000100.1"/>
</dbReference>
<evidence type="ECO:0000256" key="2">
    <source>
        <dbReference type="ARBA" id="ARBA00022679"/>
    </source>
</evidence>
<dbReference type="PANTHER" id="PTHR43861:SF1">
    <property type="entry name" value="TRANS-ACONITATE 2-METHYLTRANSFERASE"/>
    <property type="match status" value="1"/>
</dbReference>
<comment type="caution">
    <text evidence="4">The sequence shown here is derived from an EMBL/GenBank/DDBJ whole genome shotgun (WGS) entry which is preliminary data.</text>
</comment>
<evidence type="ECO:0000313" key="4">
    <source>
        <dbReference type="EMBL" id="NJQ14047.1"/>
    </source>
</evidence>